<dbReference type="RefSeq" id="XP_053028879.1">
    <property type="nucleotide sequence ID" value="XM_053164917.1"/>
</dbReference>
<evidence type="ECO:0000313" key="3">
    <source>
        <dbReference type="EMBL" id="WAQ93324.1"/>
    </source>
</evidence>
<keyword evidence="2" id="KW-0472">Membrane</keyword>
<name>A0ABY7D965_9BASI</name>
<gene>
    <name evidence="3" type="ORF">PtA15_18A384</name>
</gene>
<feature type="compositionally biased region" description="Polar residues" evidence="1">
    <location>
        <begin position="28"/>
        <end position="41"/>
    </location>
</feature>
<dbReference type="PANTHER" id="PTHR34144:SF7">
    <property type="entry name" value="EXPORT PROTEIN (CAP59), PUTATIVE (AFU_ORTHOLOGUE AFUA_7G05020)-RELATED"/>
    <property type="match status" value="1"/>
</dbReference>
<keyword evidence="2" id="KW-0812">Transmembrane</keyword>
<keyword evidence="4" id="KW-1185">Reference proteome</keyword>
<accession>A0ABY7D965</accession>
<dbReference type="InterPro" id="IPR021047">
    <property type="entry name" value="Mannosyltransferase_CMT1"/>
</dbReference>
<evidence type="ECO:0000313" key="4">
    <source>
        <dbReference type="Proteomes" id="UP001164743"/>
    </source>
</evidence>
<evidence type="ECO:0000256" key="2">
    <source>
        <dbReference type="SAM" id="Phobius"/>
    </source>
</evidence>
<evidence type="ECO:0000256" key="1">
    <source>
        <dbReference type="SAM" id="MobiDB-lite"/>
    </source>
</evidence>
<proteinExistence type="predicted"/>
<feature type="region of interest" description="Disordered" evidence="1">
    <location>
        <begin position="612"/>
        <end position="631"/>
    </location>
</feature>
<evidence type="ECO:0008006" key="5">
    <source>
        <dbReference type="Google" id="ProtNLM"/>
    </source>
</evidence>
<protein>
    <recommendedName>
        <fullName evidence="5">Alpha-1,3-mannosyltransferase CMT1</fullName>
    </recommendedName>
</protein>
<dbReference type="Proteomes" id="UP001164743">
    <property type="component" value="Chromosome 18A"/>
</dbReference>
<organism evidence="3 4">
    <name type="scientific">Puccinia triticina</name>
    <dbReference type="NCBI Taxonomy" id="208348"/>
    <lineage>
        <taxon>Eukaryota</taxon>
        <taxon>Fungi</taxon>
        <taxon>Dikarya</taxon>
        <taxon>Basidiomycota</taxon>
        <taxon>Pucciniomycotina</taxon>
        <taxon>Pucciniomycetes</taxon>
        <taxon>Pucciniales</taxon>
        <taxon>Pucciniaceae</taxon>
        <taxon>Puccinia</taxon>
    </lineage>
</organism>
<feature type="transmembrane region" description="Helical" evidence="2">
    <location>
        <begin position="115"/>
        <end position="133"/>
    </location>
</feature>
<dbReference type="Pfam" id="PF11735">
    <property type="entry name" value="CAP59_mtransfer"/>
    <property type="match status" value="1"/>
</dbReference>
<feature type="compositionally biased region" description="Pro residues" evidence="1">
    <location>
        <begin position="71"/>
        <end position="85"/>
    </location>
</feature>
<sequence>MESGGSVCVWLGRLPGCCVTAKTNQNKQLGGRISPQTTCTTLDHPPPPRRRQTLPGPGRRMAHAGAEKPLLSPPQPPARPPPRRPPSTSSSAYARHPQPSTALACWPNRRITKALLLYPAVLLGLAFLYLRYLHRLIFIDYAAFPPRTGPVIVHPGVDPELSVPAYNLTEHILRTSRPSGAPILDHNLRIDRAIDELTRRFQSVWISPSSLSCRPSPETEALLRTRFLDAAGRPQGRHKLMIALNLHSSQEVLPALTEGILTALRYLGPSKVYVSVYENGSWDHTPEGLGHLGAVLTGLGVGHRIRCAREETIWTGVDRIKLLAAYRNEALSGFAQADRILAGLSDLVFINDVFLCAQDILELVWQRRVQGADAACGTDWREAKTLLDQYGWPATPVRDPSPSEPAADKTVVFYDSWVTRSLSGKTLRPRLDLLTEYKDGYAAIFAAEESQLFQARFRNALPVPVYSCWNGIVALAPTPFRAPQGLRFRAADRRADECPSSECQLLAKDFWSLGFPKWILVPKVAVTYTRTIYHAPALVRGSNRDNRPASRRPPHLSPVSLADAQASAEEIDWSRYSKPDTVVCWPDMYKFHIDFEWNHVLESPYNPKLLAGPHHPDHPGYSKHFSNSAPT</sequence>
<dbReference type="EMBL" id="CP110438">
    <property type="protein sequence ID" value="WAQ93324.1"/>
    <property type="molecule type" value="Genomic_DNA"/>
</dbReference>
<reference evidence="3" key="1">
    <citation type="submission" date="2022-10" db="EMBL/GenBank/DDBJ databases">
        <title>Puccinia triticina Genome sequencing and assembly.</title>
        <authorList>
            <person name="Li C."/>
        </authorList>
    </citation>
    <scope>NUCLEOTIDE SEQUENCE</scope>
    <source>
        <strain evidence="3">Pt15</strain>
    </source>
</reference>
<dbReference type="GeneID" id="77805812"/>
<dbReference type="PANTHER" id="PTHR34144">
    <property type="entry name" value="CHROMOSOME 8, WHOLE GENOME SHOTGUN SEQUENCE"/>
    <property type="match status" value="1"/>
</dbReference>
<keyword evidence="2" id="KW-1133">Transmembrane helix</keyword>
<feature type="region of interest" description="Disordered" evidence="1">
    <location>
        <begin position="28"/>
        <end position="96"/>
    </location>
</feature>